<protein>
    <submittedName>
        <fullName evidence="3">LysR substrate binding domain-containing protein</fullName>
    </submittedName>
</protein>
<proteinExistence type="inferred from homology"/>
<dbReference type="SUPFAM" id="SSF53850">
    <property type="entry name" value="Periplasmic binding protein-like II"/>
    <property type="match status" value="1"/>
</dbReference>
<name>A0A1G5K107_9RHOB</name>
<feature type="domain" description="LysR substrate-binding" evidence="2">
    <location>
        <begin position="6"/>
        <end position="102"/>
    </location>
</feature>
<evidence type="ECO:0000259" key="2">
    <source>
        <dbReference type="Pfam" id="PF03466"/>
    </source>
</evidence>
<keyword evidence="4" id="KW-1185">Reference proteome</keyword>
<dbReference type="Gene3D" id="3.40.190.290">
    <property type="match status" value="1"/>
</dbReference>
<organism evidence="3 4">
    <name type="scientific">Paracoccus tibetensis</name>
    <dbReference type="NCBI Taxonomy" id="336292"/>
    <lineage>
        <taxon>Bacteria</taxon>
        <taxon>Pseudomonadati</taxon>
        <taxon>Pseudomonadota</taxon>
        <taxon>Alphaproteobacteria</taxon>
        <taxon>Rhodobacterales</taxon>
        <taxon>Paracoccaceae</taxon>
        <taxon>Paracoccus</taxon>
    </lineage>
</organism>
<accession>A0A1G5K107</accession>
<sequence>MRLLNCSLFRWTLERAGEVSQLDVQGRLTLDQAAIARTAVLNGTGIGFFIEKDVAEDIAAGRLIRLLDKWTPPRPGFSLFYPGRCNASAGFTAFLAMARDTAAKEAAICR</sequence>
<evidence type="ECO:0000313" key="4">
    <source>
        <dbReference type="Proteomes" id="UP000199502"/>
    </source>
</evidence>
<reference evidence="3 4" key="1">
    <citation type="submission" date="2016-10" db="EMBL/GenBank/DDBJ databases">
        <authorList>
            <person name="de Groot N.N."/>
        </authorList>
    </citation>
    <scope>NUCLEOTIDE SEQUENCE [LARGE SCALE GENOMIC DNA]</scope>
    <source>
        <strain evidence="3 4">CGMCC 1.8925</strain>
    </source>
</reference>
<dbReference type="PANTHER" id="PTHR30537:SF5">
    <property type="entry name" value="HTH-TYPE TRANSCRIPTIONAL ACTIVATOR TTDR-RELATED"/>
    <property type="match status" value="1"/>
</dbReference>
<dbReference type="EMBL" id="FMVT01000019">
    <property type="protein sequence ID" value="SCY93861.1"/>
    <property type="molecule type" value="Genomic_DNA"/>
</dbReference>
<gene>
    <name evidence="3" type="ORF">SAMN05660710_03573</name>
</gene>
<dbReference type="Proteomes" id="UP000199502">
    <property type="component" value="Unassembled WGS sequence"/>
</dbReference>
<dbReference type="AlphaFoldDB" id="A0A1G5K107"/>
<dbReference type="InterPro" id="IPR058163">
    <property type="entry name" value="LysR-type_TF_proteobact-type"/>
</dbReference>
<dbReference type="InterPro" id="IPR005119">
    <property type="entry name" value="LysR_subst-bd"/>
</dbReference>
<evidence type="ECO:0000256" key="1">
    <source>
        <dbReference type="ARBA" id="ARBA00009437"/>
    </source>
</evidence>
<evidence type="ECO:0000313" key="3">
    <source>
        <dbReference type="EMBL" id="SCY93861.1"/>
    </source>
</evidence>
<comment type="similarity">
    <text evidence="1">Belongs to the LysR transcriptional regulatory family.</text>
</comment>
<dbReference type="Pfam" id="PF03466">
    <property type="entry name" value="LysR_substrate"/>
    <property type="match status" value="1"/>
</dbReference>
<dbReference type="PANTHER" id="PTHR30537">
    <property type="entry name" value="HTH-TYPE TRANSCRIPTIONAL REGULATOR"/>
    <property type="match status" value="1"/>
</dbReference>
<dbReference type="STRING" id="336292.SAMN05660710_03573"/>